<dbReference type="InterPro" id="IPR052017">
    <property type="entry name" value="TSUP"/>
</dbReference>
<proteinExistence type="inferred from homology"/>
<name>A0A5B8S3I4_9SPHN</name>
<accession>A0A5B8S3I4</accession>
<evidence type="ECO:0000256" key="4">
    <source>
        <dbReference type="ARBA" id="ARBA00022475"/>
    </source>
</evidence>
<evidence type="ECO:0000313" key="10">
    <source>
        <dbReference type="Proteomes" id="UP000321172"/>
    </source>
</evidence>
<dbReference type="EMBL" id="CP042345">
    <property type="protein sequence ID" value="QEA15572.1"/>
    <property type="molecule type" value="Genomic_DNA"/>
</dbReference>
<organism evidence="9 10">
    <name type="scientific">Novosphingobium ginsenosidimutans</name>
    <dbReference type="NCBI Taxonomy" id="1176536"/>
    <lineage>
        <taxon>Bacteria</taxon>
        <taxon>Pseudomonadati</taxon>
        <taxon>Pseudomonadota</taxon>
        <taxon>Alphaproteobacteria</taxon>
        <taxon>Sphingomonadales</taxon>
        <taxon>Sphingomonadaceae</taxon>
        <taxon>Novosphingobium</taxon>
    </lineage>
</organism>
<dbReference type="Pfam" id="PF01925">
    <property type="entry name" value="TauE"/>
    <property type="match status" value="1"/>
</dbReference>
<evidence type="ECO:0000256" key="1">
    <source>
        <dbReference type="ARBA" id="ARBA00004651"/>
    </source>
</evidence>
<protein>
    <recommendedName>
        <fullName evidence="8">Probable membrane transporter protein</fullName>
    </recommendedName>
</protein>
<gene>
    <name evidence="9" type="ORF">FRF71_05150</name>
</gene>
<evidence type="ECO:0000256" key="8">
    <source>
        <dbReference type="RuleBase" id="RU363041"/>
    </source>
</evidence>
<dbReference type="GO" id="GO:0005886">
    <property type="term" value="C:plasma membrane"/>
    <property type="evidence" value="ECO:0007669"/>
    <property type="project" value="UniProtKB-SubCell"/>
</dbReference>
<dbReference type="AlphaFoldDB" id="A0A5B8S3I4"/>
<feature type="transmembrane region" description="Helical" evidence="8">
    <location>
        <begin position="220"/>
        <end position="237"/>
    </location>
</feature>
<feature type="transmembrane region" description="Helical" evidence="8">
    <location>
        <begin position="99"/>
        <end position="117"/>
    </location>
</feature>
<dbReference type="PANTHER" id="PTHR30269">
    <property type="entry name" value="TRANSMEMBRANE PROTEIN YFCA"/>
    <property type="match status" value="1"/>
</dbReference>
<dbReference type="Proteomes" id="UP000321172">
    <property type="component" value="Chromosome"/>
</dbReference>
<dbReference type="KEGG" id="ngf:FRF71_05150"/>
<keyword evidence="7 8" id="KW-0472">Membrane</keyword>
<sequence length="272" mass="28286">MRRRWRQYFRPRASRTEGKQVQLDQVAGLTPGQIAIAVVAALAAAFVRGLAGFGMAILLVPVLGLAIPPAEAVVTANWLGIFIGLVGLKAMLGASERSAFVIGGLAMLATPLGVWLLSITDPALARLIIAVVALGAFVMVLLPKRPDGHQPSGIELGGTGVACGVLTGFAGMPGVPVVPFYLRRQLAPQLARASMMTIFLATSVAGVGSAVALRVATWRELLLAALLFPGVLIGNTLGNKAFGKVSDTAWRLFVGVVLGATAIAALWRLLHA</sequence>
<evidence type="ECO:0000256" key="2">
    <source>
        <dbReference type="ARBA" id="ARBA00009142"/>
    </source>
</evidence>
<evidence type="ECO:0000256" key="7">
    <source>
        <dbReference type="ARBA" id="ARBA00023136"/>
    </source>
</evidence>
<keyword evidence="4 8" id="KW-1003">Cell membrane</keyword>
<comment type="subcellular location">
    <subcellularLocation>
        <location evidence="1 8">Cell membrane</location>
        <topology evidence="1 8">Multi-pass membrane protein</topology>
    </subcellularLocation>
</comment>
<evidence type="ECO:0000256" key="3">
    <source>
        <dbReference type="ARBA" id="ARBA00022448"/>
    </source>
</evidence>
<dbReference type="PANTHER" id="PTHR30269:SF37">
    <property type="entry name" value="MEMBRANE TRANSPORTER PROTEIN"/>
    <property type="match status" value="1"/>
</dbReference>
<dbReference type="OrthoDB" id="7345770at2"/>
<keyword evidence="3" id="KW-0813">Transport</keyword>
<feature type="transmembrane region" description="Helical" evidence="8">
    <location>
        <begin position="249"/>
        <end position="270"/>
    </location>
</feature>
<feature type="transmembrane region" description="Helical" evidence="8">
    <location>
        <begin position="193"/>
        <end position="213"/>
    </location>
</feature>
<keyword evidence="10" id="KW-1185">Reference proteome</keyword>
<evidence type="ECO:0000313" key="9">
    <source>
        <dbReference type="EMBL" id="QEA15572.1"/>
    </source>
</evidence>
<keyword evidence="6 8" id="KW-1133">Transmembrane helix</keyword>
<comment type="similarity">
    <text evidence="2 8">Belongs to the 4-toluene sulfonate uptake permease (TSUP) (TC 2.A.102) family.</text>
</comment>
<evidence type="ECO:0000256" key="5">
    <source>
        <dbReference type="ARBA" id="ARBA00022692"/>
    </source>
</evidence>
<feature type="transmembrane region" description="Helical" evidence="8">
    <location>
        <begin position="154"/>
        <end position="173"/>
    </location>
</feature>
<feature type="transmembrane region" description="Helical" evidence="8">
    <location>
        <begin position="34"/>
        <end position="60"/>
    </location>
</feature>
<feature type="transmembrane region" description="Helical" evidence="8">
    <location>
        <begin position="123"/>
        <end position="142"/>
    </location>
</feature>
<evidence type="ECO:0000256" key="6">
    <source>
        <dbReference type="ARBA" id="ARBA00022989"/>
    </source>
</evidence>
<keyword evidence="5 8" id="KW-0812">Transmembrane</keyword>
<feature type="transmembrane region" description="Helical" evidence="8">
    <location>
        <begin position="72"/>
        <end position="92"/>
    </location>
</feature>
<reference evidence="9 10" key="1">
    <citation type="journal article" date="2013" name="J. Microbiol. Biotechnol.">
        <title>Novosphingobium ginsenosidimutans sp. nov., with the ability to convert ginsenoside.</title>
        <authorList>
            <person name="Kim J.K."/>
            <person name="He D."/>
            <person name="Liu Q.M."/>
            <person name="Park H.Y."/>
            <person name="Jung M.S."/>
            <person name="Yoon M.H."/>
            <person name="Kim S.C."/>
            <person name="Im W.T."/>
        </authorList>
    </citation>
    <scope>NUCLEOTIDE SEQUENCE [LARGE SCALE GENOMIC DNA]</scope>
    <source>
        <strain evidence="9 10">FW-6</strain>
    </source>
</reference>
<dbReference type="InterPro" id="IPR002781">
    <property type="entry name" value="TM_pro_TauE-like"/>
</dbReference>